<evidence type="ECO:0000256" key="1">
    <source>
        <dbReference type="ARBA" id="ARBA00023125"/>
    </source>
</evidence>
<dbReference type="InterPro" id="IPR001387">
    <property type="entry name" value="Cro/C1-type_HTH"/>
</dbReference>
<dbReference type="SMART" id="SM00530">
    <property type="entry name" value="HTH_XRE"/>
    <property type="match status" value="1"/>
</dbReference>
<dbReference type="InterPro" id="IPR010982">
    <property type="entry name" value="Lambda_DNA-bd_dom_sf"/>
</dbReference>
<dbReference type="Proteomes" id="UP000039865">
    <property type="component" value="Unassembled WGS sequence"/>
</dbReference>
<dbReference type="InParanoid" id="A0A077ZXK2"/>
<dbReference type="GO" id="GO:0005634">
    <property type="term" value="C:nucleus"/>
    <property type="evidence" value="ECO:0007669"/>
    <property type="project" value="TreeGrafter"/>
</dbReference>
<dbReference type="SUPFAM" id="SSF47413">
    <property type="entry name" value="lambda repressor-like DNA-binding domains"/>
    <property type="match status" value="1"/>
</dbReference>
<dbReference type="OrthoDB" id="10253401at2759"/>
<sequence>MEWNEVKAKPKKQKKAQNNDNDGFYGGQKGGHLRAGPVRQENHGPAKVAVNKQASAIADFDHLRDDDDEEIKYEKITLECARAIQKARLEKEWSQAQLAKAINEKTGLIVDIESGEAPYNPNTITQIEKALGVKVPRGRGGKKKKKPANQF</sequence>
<keyword evidence="5" id="KW-1185">Reference proteome</keyword>
<dbReference type="PROSITE" id="PS50943">
    <property type="entry name" value="HTH_CROC1"/>
    <property type="match status" value="1"/>
</dbReference>
<organism evidence="4 5">
    <name type="scientific">Stylonychia lemnae</name>
    <name type="common">Ciliate</name>
    <dbReference type="NCBI Taxonomy" id="5949"/>
    <lineage>
        <taxon>Eukaryota</taxon>
        <taxon>Sar</taxon>
        <taxon>Alveolata</taxon>
        <taxon>Ciliophora</taxon>
        <taxon>Intramacronucleata</taxon>
        <taxon>Spirotrichea</taxon>
        <taxon>Stichotrichia</taxon>
        <taxon>Sporadotrichida</taxon>
        <taxon>Oxytrichidae</taxon>
        <taxon>Stylonychinae</taxon>
        <taxon>Stylonychia</taxon>
    </lineage>
</organism>
<dbReference type="Gene3D" id="1.10.260.40">
    <property type="entry name" value="lambda repressor-like DNA-binding domains"/>
    <property type="match status" value="1"/>
</dbReference>
<dbReference type="PANTHER" id="PTHR10245:SF15">
    <property type="entry name" value="ENDOTHELIAL DIFFERENTIATION-RELATED FACTOR 1"/>
    <property type="match status" value="1"/>
</dbReference>
<dbReference type="GO" id="GO:0003677">
    <property type="term" value="F:DNA binding"/>
    <property type="evidence" value="ECO:0007669"/>
    <property type="project" value="UniProtKB-KW"/>
</dbReference>
<dbReference type="CDD" id="cd00093">
    <property type="entry name" value="HTH_XRE"/>
    <property type="match status" value="1"/>
</dbReference>
<protein>
    <recommendedName>
        <fullName evidence="3">HTH cro/C1-type domain-containing protein</fullName>
    </recommendedName>
</protein>
<reference evidence="4 5" key="1">
    <citation type="submission" date="2014-06" db="EMBL/GenBank/DDBJ databases">
        <authorList>
            <person name="Swart Estienne"/>
        </authorList>
    </citation>
    <scope>NUCLEOTIDE SEQUENCE [LARGE SCALE GENOMIC DNA]</scope>
    <source>
        <strain evidence="4 5">130c</strain>
    </source>
</reference>
<dbReference type="Pfam" id="PF01381">
    <property type="entry name" value="HTH_3"/>
    <property type="match status" value="1"/>
</dbReference>
<feature type="region of interest" description="Disordered" evidence="2">
    <location>
        <begin position="1"/>
        <end position="43"/>
    </location>
</feature>
<dbReference type="AlphaFoldDB" id="A0A077ZXK2"/>
<dbReference type="EMBL" id="CCKQ01002190">
    <property type="protein sequence ID" value="CDW73276.1"/>
    <property type="molecule type" value="Genomic_DNA"/>
</dbReference>
<accession>A0A077ZXK2</accession>
<dbReference type="PANTHER" id="PTHR10245">
    <property type="entry name" value="ENDOTHELIAL DIFFERENTIATION-RELATED FACTOR 1 MULTIPROTEIN BRIDGING FACTOR 1"/>
    <property type="match status" value="1"/>
</dbReference>
<evidence type="ECO:0000256" key="2">
    <source>
        <dbReference type="SAM" id="MobiDB-lite"/>
    </source>
</evidence>
<name>A0A077ZXK2_STYLE</name>
<evidence type="ECO:0000259" key="3">
    <source>
        <dbReference type="PROSITE" id="PS50943"/>
    </source>
</evidence>
<evidence type="ECO:0000313" key="4">
    <source>
        <dbReference type="EMBL" id="CDW73276.1"/>
    </source>
</evidence>
<gene>
    <name evidence="4" type="primary">Contig19694.g954</name>
    <name evidence="4" type="ORF">STYLEM_2252</name>
</gene>
<proteinExistence type="predicted"/>
<keyword evidence="1" id="KW-0238">DNA-binding</keyword>
<feature type="domain" description="HTH cro/C1-type" evidence="3">
    <location>
        <begin position="84"/>
        <end position="138"/>
    </location>
</feature>
<evidence type="ECO:0000313" key="5">
    <source>
        <dbReference type="Proteomes" id="UP000039865"/>
    </source>
</evidence>